<dbReference type="PANTHER" id="PTHR47191:SF2">
    <property type="entry name" value="OS05G0170800 PROTEIN"/>
    <property type="match status" value="1"/>
</dbReference>
<gene>
    <name evidence="2 4" type="primary">apaG</name>
    <name evidence="4" type="ORF">RBH19_02660</name>
</gene>
<dbReference type="PROSITE" id="PS51087">
    <property type="entry name" value="APAG"/>
    <property type="match status" value="1"/>
</dbReference>
<dbReference type="Pfam" id="PF04379">
    <property type="entry name" value="DUF525"/>
    <property type="match status" value="1"/>
</dbReference>
<evidence type="ECO:0000256" key="1">
    <source>
        <dbReference type="ARBA" id="ARBA00017693"/>
    </source>
</evidence>
<dbReference type="SUPFAM" id="SSF110069">
    <property type="entry name" value="ApaG-like"/>
    <property type="match status" value="1"/>
</dbReference>
<proteinExistence type="inferred from homology"/>
<keyword evidence="5" id="KW-1185">Reference proteome</keyword>
<dbReference type="RefSeq" id="WP_306727250.1">
    <property type="nucleotide sequence ID" value="NZ_JAVDDT010000001.1"/>
</dbReference>
<evidence type="ECO:0000259" key="3">
    <source>
        <dbReference type="PROSITE" id="PS51087"/>
    </source>
</evidence>
<dbReference type="NCBIfam" id="NF003967">
    <property type="entry name" value="PRK05461.1"/>
    <property type="match status" value="1"/>
</dbReference>
<protein>
    <recommendedName>
        <fullName evidence="1 2">Protein ApaG</fullName>
    </recommendedName>
</protein>
<dbReference type="Proteomes" id="UP001239019">
    <property type="component" value="Unassembled WGS sequence"/>
</dbReference>
<dbReference type="HAMAP" id="MF_00791">
    <property type="entry name" value="ApaG"/>
    <property type="match status" value="1"/>
</dbReference>
<dbReference type="EMBL" id="JAVDDT010000001">
    <property type="protein sequence ID" value="MDQ2068774.1"/>
    <property type="molecule type" value="Genomic_DNA"/>
</dbReference>
<accession>A0ABU0W487</accession>
<evidence type="ECO:0000313" key="5">
    <source>
        <dbReference type="Proteomes" id="UP001239019"/>
    </source>
</evidence>
<evidence type="ECO:0000313" key="4">
    <source>
        <dbReference type="EMBL" id="MDQ2068774.1"/>
    </source>
</evidence>
<dbReference type="Gene3D" id="2.60.40.1470">
    <property type="entry name" value="ApaG domain"/>
    <property type="match status" value="1"/>
</dbReference>
<organism evidence="4 5">
    <name type="scientific">Natronospira bacteriovora</name>
    <dbReference type="NCBI Taxonomy" id="3069753"/>
    <lineage>
        <taxon>Bacteria</taxon>
        <taxon>Pseudomonadati</taxon>
        <taxon>Pseudomonadota</taxon>
        <taxon>Gammaproteobacteria</taxon>
        <taxon>Natronospirales</taxon>
        <taxon>Natronospiraceae</taxon>
        <taxon>Natronospira</taxon>
    </lineage>
</organism>
<dbReference type="InterPro" id="IPR050718">
    <property type="entry name" value="ApaG-like"/>
</dbReference>
<dbReference type="InterPro" id="IPR036767">
    <property type="entry name" value="ApaG_sf"/>
</dbReference>
<dbReference type="InterPro" id="IPR007474">
    <property type="entry name" value="ApaG_domain"/>
</dbReference>
<evidence type="ECO:0000256" key="2">
    <source>
        <dbReference type="HAMAP-Rule" id="MF_00791"/>
    </source>
</evidence>
<sequence>MVISVISLADWFSMDTPNNHNILVDVSTRFLQSESDPVQGRYVFAYTITLRNDGRIAAKLLKRHWVITDANGKVQEVHGDGVIGEYPYLQPGESYEYTSGTIIETPVGSMEGSYLMEADDGQSFDAPIAPFRLAVPGVVN</sequence>
<reference evidence="4 5" key="1">
    <citation type="submission" date="2023-08" db="EMBL/GenBank/DDBJ databases">
        <title>Whole-genome sequencing of halo(alkali)philic microorganisms from hypersaline lakes.</title>
        <authorList>
            <person name="Sorokin D.Y."/>
            <person name="Abbas B."/>
            <person name="Merkel A.Y."/>
        </authorList>
    </citation>
    <scope>NUCLEOTIDE SEQUENCE [LARGE SCALE GENOMIC DNA]</scope>
    <source>
        <strain evidence="4 5">AB-CW4</strain>
    </source>
</reference>
<comment type="caution">
    <text evidence="4">The sequence shown here is derived from an EMBL/GenBank/DDBJ whole genome shotgun (WGS) entry which is preliminary data.</text>
</comment>
<dbReference type="InterPro" id="IPR023065">
    <property type="entry name" value="Uncharacterised_ApaG"/>
</dbReference>
<name>A0ABU0W487_9GAMM</name>
<feature type="domain" description="ApaG" evidence="3">
    <location>
        <begin position="16"/>
        <end position="140"/>
    </location>
</feature>
<dbReference type="PANTHER" id="PTHR47191">
    <property type="entry name" value="OS05G0170800 PROTEIN"/>
    <property type="match status" value="1"/>
</dbReference>